<feature type="compositionally biased region" description="Low complexity" evidence="2">
    <location>
        <begin position="18"/>
        <end position="28"/>
    </location>
</feature>
<feature type="region of interest" description="Disordered" evidence="2">
    <location>
        <begin position="1"/>
        <end position="44"/>
    </location>
</feature>
<name>A0A166CV45_9AGAM</name>
<dbReference type="Proteomes" id="UP000076798">
    <property type="component" value="Unassembled WGS sequence"/>
</dbReference>
<keyword evidence="1" id="KW-0694">RNA-binding</keyword>
<dbReference type="SUPFAM" id="SSF54928">
    <property type="entry name" value="RNA-binding domain, RBD"/>
    <property type="match status" value="1"/>
</dbReference>
<dbReference type="STRING" id="1314776.A0A166CV45"/>
<reference evidence="4 5" key="1">
    <citation type="journal article" date="2016" name="Mol. Biol. Evol.">
        <title>Comparative Genomics of Early-Diverging Mushroom-Forming Fungi Provides Insights into the Origins of Lignocellulose Decay Capabilities.</title>
        <authorList>
            <person name="Nagy L.G."/>
            <person name="Riley R."/>
            <person name="Tritt A."/>
            <person name="Adam C."/>
            <person name="Daum C."/>
            <person name="Floudas D."/>
            <person name="Sun H."/>
            <person name="Yadav J.S."/>
            <person name="Pangilinan J."/>
            <person name="Larsson K.H."/>
            <person name="Matsuura K."/>
            <person name="Barry K."/>
            <person name="Labutti K."/>
            <person name="Kuo R."/>
            <person name="Ohm R.A."/>
            <person name="Bhattacharya S.S."/>
            <person name="Shirouzu T."/>
            <person name="Yoshinaga Y."/>
            <person name="Martin F.M."/>
            <person name="Grigoriev I.V."/>
            <person name="Hibbett D.S."/>
        </authorList>
    </citation>
    <scope>NUCLEOTIDE SEQUENCE [LARGE SCALE GENOMIC DNA]</scope>
    <source>
        <strain evidence="4 5">HHB10207 ss-3</strain>
    </source>
</reference>
<dbReference type="PROSITE" id="PS50102">
    <property type="entry name" value="RRM"/>
    <property type="match status" value="1"/>
</dbReference>
<dbReference type="GO" id="GO:0003729">
    <property type="term" value="F:mRNA binding"/>
    <property type="evidence" value="ECO:0007669"/>
    <property type="project" value="TreeGrafter"/>
</dbReference>
<dbReference type="Gene3D" id="3.30.70.330">
    <property type="match status" value="1"/>
</dbReference>
<dbReference type="EMBL" id="KV428075">
    <property type="protein sequence ID" value="KZT37848.1"/>
    <property type="molecule type" value="Genomic_DNA"/>
</dbReference>
<feature type="compositionally biased region" description="Polar residues" evidence="2">
    <location>
        <begin position="32"/>
        <end position="41"/>
    </location>
</feature>
<dbReference type="PANTHER" id="PTHR18806">
    <property type="entry name" value="RBM25 PROTEIN"/>
    <property type="match status" value="1"/>
</dbReference>
<sequence length="354" mass="37914">MSSVDRAVQHHPPPPFPSTSTSTRAPPHAGTTPKSNTATKNSHSKTVKFEDCPFLSGRSSMGAVVDPGLSRPATKGPPNYTTLIFSSVSVGVSNAYLKQLFKTCGPVRSFISYNKPTALPDTTVPVGYGFVEYADPDSVIRALTLLNGLELPSLKQETETRKLRVAASDDKTKHLIEAYNSQRTATPADAVALSTARRKVETEMTAMSALSSMLGPRGARFSASLSEIRCHTADAQPAAKRQKTGTFSSSDRNIDNKRGSPLLSSHDLPISDGTGNASLRKQPVTTRLSPHPGSTRGHIAKPPVSKENNPPDHIAPQMCAKRKRDGENGYETRPLTIPLAPIDLNAPEADNVTL</sequence>
<evidence type="ECO:0000313" key="5">
    <source>
        <dbReference type="Proteomes" id="UP000076798"/>
    </source>
</evidence>
<feature type="compositionally biased region" description="Polar residues" evidence="2">
    <location>
        <begin position="273"/>
        <end position="288"/>
    </location>
</feature>
<evidence type="ECO:0000313" key="4">
    <source>
        <dbReference type="EMBL" id="KZT37848.1"/>
    </source>
</evidence>
<feature type="region of interest" description="Disordered" evidence="2">
    <location>
        <begin position="233"/>
        <end position="334"/>
    </location>
</feature>
<protein>
    <recommendedName>
        <fullName evidence="3">RRM domain-containing protein</fullName>
    </recommendedName>
</protein>
<dbReference type="SMART" id="SM00360">
    <property type="entry name" value="RRM"/>
    <property type="match status" value="1"/>
</dbReference>
<keyword evidence="5" id="KW-1185">Reference proteome</keyword>
<dbReference type="InterPro" id="IPR035979">
    <property type="entry name" value="RBD_domain_sf"/>
</dbReference>
<organism evidence="4 5">
    <name type="scientific">Sistotremastrum suecicum HHB10207 ss-3</name>
    <dbReference type="NCBI Taxonomy" id="1314776"/>
    <lineage>
        <taxon>Eukaryota</taxon>
        <taxon>Fungi</taxon>
        <taxon>Dikarya</taxon>
        <taxon>Basidiomycota</taxon>
        <taxon>Agaricomycotina</taxon>
        <taxon>Agaricomycetes</taxon>
        <taxon>Sistotremastrales</taxon>
        <taxon>Sistotremastraceae</taxon>
        <taxon>Sistotremastrum</taxon>
    </lineage>
</organism>
<evidence type="ECO:0000259" key="3">
    <source>
        <dbReference type="PROSITE" id="PS50102"/>
    </source>
</evidence>
<evidence type="ECO:0000256" key="1">
    <source>
        <dbReference type="PROSITE-ProRule" id="PRU00176"/>
    </source>
</evidence>
<dbReference type="InterPro" id="IPR012677">
    <property type="entry name" value="Nucleotide-bd_a/b_plait_sf"/>
</dbReference>
<feature type="domain" description="RRM" evidence="3">
    <location>
        <begin position="81"/>
        <end position="170"/>
    </location>
</feature>
<dbReference type="InterPro" id="IPR000504">
    <property type="entry name" value="RRM_dom"/>
</dbReference>
<evidence type="ECO:0000256" key="2">
    <source>
        <dbReference type="SAM" id="MobiDB-lite"/>
    </source>
</evidence>
<dbReference type="Pfam" id="PF00076">
    <property type="entry name" value="RRM_1"/>
    <property type="match status" value="1"/>
</dbReference>
<dbReference type="AlphaFoldDB" id="A0A166CV45"/>
<proteinExistence type="predicted"/>
<accession>A0A166CV45</accession>
<dbReference type="InterPro" id="IPR052768">
    <property type="entry name" value="RBM25"/>
</dbReference>
<dbReference type="OrthoDB" id="6275295at2759"/>
<gene>
    <name evidence="4" type="ORF">SISSUDRAFT_1062507</name>
</gene>
<dbReference type="GO" id="GO:0005681">
    <property type="term" value="C:spliceosomal complex"/>
    <property type="evidence" value="ECO:0007669"/>
    <property type="project" value="TreeGrafter"/>
</dbReference>
<dbReference type="PANTHER" id="PTHR18806:SF4">
    <property type="entry name" value="RNA-BINDING PROTEIN 25"/>
    <property type="match status" value="1"/>
</dbReference>